<gene>
    <name evidence="3" type="ORF">AVDCRST_MAG07-148</name>
</gene>
<evidence type="ECO:0000313" key="3">
    <source>
        <dbReference type="EMBL" id="CAA9306749.1"/>
    </source>
</evidence>
<dbReference type="GO" id="GO:0047631">
    <property type="term" value="F:ADP-ribose diphosphatase activity"/>
    <property type="evidence" value="ECO:0007669"/>
    <property type="project" value="UniProtKB-EC"/>
</dbReference>
<sequence length="200" mass="21894">MTAPHDHQVEESRSVFEGRIISVRTDRVTMPGDTTSQREYVVHPGAVGAVVLDQGRVLLVNQYRHPVRRRLDELPAGLLDEPGEPALAAAQRELAEEAGLAAETWHVLVDTLTSPGMSDEAIRVFLARDVRVVDREVQVHEEADMTTQWLPLEEAVRQVLGGRIENAMAAVGILAADRAARDGFAGLRPADAPWPSRKTG</sequence>
<dbReference type="CDD" id="cd24158">
    <property type="entry name" value="NUDIX_ADPRase_Rv1700"/>
    <property type="match status" value="1"/>
</dbReference>
<dbReference type="PANTHER" id="PTHR11839">
    <property type="entry name" value="UDP/ADP-SUGAR PYROPHOSPHATASE"/>
    <property type="match status" value="1"/>
</dbReference>
<protein>
    <submittedName>
        <fullName evidence="3">ADP-ribose pyrophosphatase</fullName>
        <ecNumber evidence="3">3.6.1.13</ecNumber>
    </submittedName>
</protein>
<dbReference type="AlphaFoldDB" id="A0A6J4KLK0"/>
<dbReference type="Gene3D" id="3.90.79.10">
    <property type="entry name" value="Nucleoside Triphosphate Pyrophosphohydrolase"/>
    <property type="match status" value="1"/>
</dbReference>
<dbReference type="EC" id="3.6.1.13" evidence="3"/>
<dbReference type="Pfam" id="PF00293">
    <property type="entry name" value="NUDIX"/>
    <property type="match status" value="1"/>
</dbReference>
<dbReference type="EMBL" id="CADCUB010000010">
    <property type="protein sequence ID" value="CAA9306749.1"/>
    <property type="molecule type" value="Genomic_DNA"/>
</dbReference>
<dbReference type="GO" id="GO:0006753">
    <property type="term" value="P:nucleoside phosphate metabolic process"/>
    <property type="evidence" value="ECO:0007669"/>
    <property type="project" value="TreeGrafter"/>
</dbReference>
<dbReference type="SUPFAM" id="SSF55811">
    <property type="entry name" value="Nudix"/>
    <property type="match status" value="1"/>
</dbReference>
<dbReference type="PROSITE" id="PS51462">
    <property type="entry name" value="NUDIX"/>
    <property type="match status" value="1"/>
</dbReference>
<organism evidence="3">
    <name type="scientific">uncultured Frankineae bacterium</name>
    <dbReference type="NCBI Taxonomy" id="437475"/>
    <lineage>
        <taxon>Bacteria</taxon>
        <taxon>Bacillati</taxon>
        <taxon>Actinomycetota</taxon>
        <taxon>Actinomycetes</taxon>
        <taxon>Frankiales</taxon>
        <taxon>environmental samples</taxon>
    </lineage>
</organism>
<feature type="domain" description="Nudix hydrolase" evidence="2">
    <location>
        <begin position="42"/>
        <end position="172"/>
    </location>
</feature>
<dbReference type="GO" id="GO:0019693">
    <property type="term" value="P:ribose phosphate metabolic process"/>
    <property type="evidence" value="ECO:0007669"/>
    <property type="project" value="TreeGrafter"/>
</dbReference>
<reference evidence="3" key="1">
    <citation type="submission" date="2020-02" db="EMBL/GenBank/DDBJ databases">
        <authorList>
            <person name="Meier V. D."/>
        </authorList>
    </citation>
    <scope>NUCLEOTIDE SEQUENCE</scope>
    <source>
        <strain evidence="3">AVDCRST_MAG07</strain>
    </source>
</reference>
<keyword evidence="1 3" id="KW-0378">Hydrolase</keyword>
<evidence type="ECO:0000259" key="2">
    <source>
        <dbReference type="PROSITE" id="PS51462"/>
    </source>
</evidence>
<dbReference type="PANTHER" id="PTHR11839:SF31">
    <property type="entry name" value="ADP-RIBOSE PYROPHOSPHATASE"/>
    <property type="match status" value="1"/>
</dbReference>
<accession>A0A6J4KLK0</accession>
<dbReference type="InterPro" id="IPR000086">
    <property type="entry name" value="NUDIX_hydrolase_dom"/>
</dbReference>
<dbReference type="GO" id="GO:0005829">
    <property type="term" value="C:cytosol"/>
    <property type="evidence" value="ECO:0007669"/>
    <property type="project" value="TreeGrafter"/>
</dbReference>
<name>A0A6J4KLK0_9ACTN</name>
<proteinExistence type="predicted"/>
<dbReference type="InterPro" id="IPR015797">
    <property type="entry name" value="NUDIX_hydrolase-like_dom_sf"/>
</dbReference>
<evidence type="ECO:0000256" key="1">
    <source>
        <dbReference type="ARBA" id="ARBA00022801"/>
    </source>
</evidence>